<sequence>MKITHHGASNGVTGSCHQLWLDSQHSVLIDCGLFQGEERQRLGDDDKQIDFCLNGIEAVIVTHCHIDHIGRLPHLLIEGFRGPIYCSNASAELMPLILRDAIALGITSDSRLIQAMLGQLERQLRPVEYNQWHAIDSDAAAMIRLNPAGHILGSSVVEVALKNQQRVVFSGDLGCYHTPLLPDPVSPERADLLVMESTYGNRSHQQRSQRTERLKQLLSNTLADGGATLIPAFSIGRTQELLYEIEEILFHLSKNAVHQRLPIILDSPLASQINRRYQKLQWLWDNEAKQKVAQGRHPLNFEQLITIDSHQHHQALVNRLAKTGEPAIIIAASGMCSGGRIINYLKALAGDPRTDILFVGYQAKGTLGHRLSQMTGPGKAVIDDELMQVNAKVHSLSGYSAHADQPDLIKFVRKMTTLPKQIRLIHGTPLAQKGLAQALKKQFPGIHVELAACLGNRASVNGAI</sequence>
<name>A0A4U1BRK6_9GAMM</name>
<evidence type="ECO:0000313" key="4">
    <source>
        <dbReference type="EMBL" id="TKB58297.1"/>
    </source>
</evidence>
<evidence type="ECO:0000259" key="2">
    <source>
        <dbReference type="SMART" id="SM00849"/>
    </source>
</evidence>
<dbReference type="InterPro" id="IPR022712">
    <property type="entry name" value="Beta_Casp"/>
</dbReference>
<organism evidence="4 5">
    <name type="scientific">Ferrimonas aestuarii</name>
    <dbReference type="NCBI Taxonomy" id="2569539"/>
    <lineage>
        <taxon>Bacteria</taxon>
        <taxon>Pseudomonadati</taxon>
        <taxon>Pseudomonadota</taxon>
        <taxon>Gammaproteobacteria</taxon>
        <taxon>Alteromonadales</taxon>
        <taxon>Ferrimonadaceae</taxon>
        <taxon>Ferrimonas</taxon>
    </lineage>
</organism>
<dbReference type="SMART" id="SM01027">
    <property type="entry name" value="Beta-Casp"/>
    <property type="match status" value="1"/>
</dbReference>
<keyword evidence="5" id="KW-1185">Reference proteome</keyword>
<accession>A0A4U1BRK6</accession>
<feature type="domain" description="Metallo-beta-lactamase" evidence="2">
    <location>
        <begin position="13"/>
        <end position="204"/>
    </location>
</feature>
<dbReference type="PANTHER" id="PTHR11203">
    <property type="entry name" value="CLEAVAGE AND POLYADENYLATION SPECIFICITY FACTOR FAMILY MEMBER"/>
    <property type="match status" value="1"/>
</dbReference>
<dbReference type="CDD" id="cd16295">
    <property type="entry name" value="TTHA0252-CPSF-like_MBL-fold"/>
    <property type="match status" value="1"/>
</dbReference>
<dbReference type="RefSeq" id="WP_136861445.1">
    <property type="nucleotide sequence ID" value="NZ_SWCJ01000001.1"/>
</dbReference>
<keyword evidence="1 4" id="KW-0378">Hydrolase</keyword>
<dbReference type="Gene3D" id="3.40.50.10890">
    <property type="match status" value="1"/>
</dbReference>
<dbReference type="Proteomes" id="UP000305675">
    <property type="component" value="Unassembled WGS sequence"/>
</dbReference>
<dbReference type="Gene3D" id="3.60.15.10">
    <property type="entry name" value="Ribonuclease Z/Hydroxyacylglutathione hydrolase-like"/>
    <property type="match status" value="1"/>
</dbReference>
<evidence type="ECO:0000256" key="1">
    <source>
        <dbReference type="ARBA" id="ARBA00022801"/>
    </source>
</evidence>
<gene>
    <name evidence="4" type="ORF">FCL42_00665</name>
</gene>
<reference evidence="4 5" key="1">
    <citation type="submission" date="2019-04" db="EMBL/GenBank/DDBJ databases">
        <authorList>
            <person name="Hwang J.C."/>
        </authorList>
    </citation>
    <scope>NUCLEOTIDE SEQUENCE [LARGE SCALE GENOMIC DNA]</scope>
    <source>
        <strain evidence="4 5">IMCC35002</strain>
    </source>
</reference>
<dbReference type="EMBL" id="SWCJ01000001">
    <property type="protein sequence ID" value="TKB58297.1"/>
    <property type="molecule type" value="Genomic_DNA"/>
</dbReference>
<dbReference type="PANTHER" id="PTHR11203:SF37">
    <property type="entry name" value="INTEGRATOR COMPLEX SUBUNIT 11"/>
    <property type="match status" value="1"/>
</dbReference>
<dbReference type="SUPFAM" id="SSF56281">
    <property type="entry name" value="Metallo-hydrolase/oxidoreductase"/>
    <property type="match status" value="1"/>
</dbReference>
<dbReference type="GO" id="GO:0016787">
    <property type="term" value="F:hydrolase activity"/>
    <property type="evidence" value="ECO:0007669"/>
    <property type="project" value="UniProtKB-KW"/>
</dbReference>
<proteinExistence type="predicted"/>
<protein>
    <submittedName>
        <fullName evidence="4">MBL fold metallo-hydrolase</fullName>
    </submittedName>
</protein>
<evidence type="ECO:0000259" key="3">
    <source>
        <dbReference type="SMART" id="SM01027"/>
    </source>
</evidence>
<dbReference type="Pfam" id="PF07521">
    <property type="entry name" value="RMMBL"/>
    <property type="match status" value="1"/>
</dbReference>
<dbReference type="SMART" id="SM00849">
    <property type="entry name" value="Lactamase_B"/>
    <property type="match status" value="1"/>
</dbReference>
<evidence type="ECO:0000313" key="5">
    <source>
        <dbReference type="Proteomes" id="UP000305675"/>
    </source>
</evidence>
<comment type="caution">
    <text evidence="4">The sequence shown here is derived from an EMBL/GenBank/DDBJ whole genome shotgun (WGS) entry which is preliminary data.</text>
</comment>
<dbReference type="AlphaFoldDB" id="A0A4U1BRK6"/>
<dbReference type="Pfam" id="PF00753">
    <property type="entry name" value="Lactamase_B"/>
    <property type="match status" value="1"/>
</dbReference>
<dbReference type="InterPro" id="IPR050698">
    <property type="entry name" value="MBL"/>
</dbReference>
<dbReference type="OrthoDB" id="9803916at2"/>
<dbReference type="InterPro" id="IPR001279">
    <property type="entry name" value="Metallo-B-lactamas"/>
</dbReference>
<dbReference type="PROSITE" id="PS51257">
    <property type="entry name" value="PROKAR_LIPOPROTEIN"/>
    <property type="match status" value="1"/>
</dbReference>
<dbReference type="InterPro" id="IPR011108">
    <property type="entry name" value="RMMBL"/>
</dbReference>
<feature type="domain" description="Beta-Casp" evidence="3">
    <location>
        <begin position="238"/>
        <end position="371"/>
    </location>
</feature>
<dbReference type="GO" id="GO:0004521">
    <property type="term" value="F:RNA endonuclease activity"/>
    <property type="evidence" value="ECO:0007669"/>
    <property type="project" value="TreeGrafter"/>
</dbReference>
<dbReference type="InterPro" id="IPR036866">
    <property type="entry name" value="RibonucZ/Hydroxyglut_hydro"/>
</dbReference>
<dbReference type="Pfam" id="PF10996">
    <property type="entry name" value="Beta-Casp"/>
    <property type="match status" value="1"/>
</dbReference>